<gene>
    <name evidence="2" type="ORF">F4559_000963</name>
</gene>
<reference evidence="2 3" key="1">
    <citation type="submission" date="2020-08" db="EMBL/GenBank/DDBJ databases">
        <title>Sequencing the genomes of 1000 actinobacteria strains.</title>
        <authorList>
            <person name="Klenk H.-P."/>
        </authorList>
    </citation>
    <scope>NUCLEOTIDE SEQUENCE [LARGE SCALE GENOMIC DNA]</scope>
    <source>
        <strain evidence="2 3">DSM 45084</strain>
    </source>
</reference>
<dbReference type="InterPro" id="IPR007278">
    <property type="entry name" value="DUF397"/>
</dbReference>
<evidence type="ECO:0000313" key="3">
    <source>
        <dbReference type="Proteomes" id="UP000542674"/>
    </source>
</evidence>
<dbReference type="AlphaFoldDB" id="A0A7W7WTX6"/>
<accession>A0A7W7WTX6</accession>
<evidence type="ECO:0000313" key="2">
    <source>
        <dbReference type="EMBL" id="MBB4963604.1"/>
    </source>
</evidence>
<proteinExistence type="predicted"/>
<organism evidence="2 3">
    <name type="scientific">Saccharothrix violaceirubra</name>
    <dbReference type="NCBI Taxonomy" id="413306"/>
    <lineage>
        <taxon>Bacteria</taxon>
        <taxon>Bacillati</taxon>
        <taxon>Actinomycetota</taxon>
        <taxon>Actinomycetes</taxon>
        <taxon>Pseudonocardiales</taxon>
        <taxon>Pseudonocardiaceae</taxon>
        <taxon>Saccharothrix</taxon>
    </lineage>
</organism>
<name>A0A7W7WTX6_9PSEU</name>
<sequence>MKYEDLSGAAWRTSSYSGNGEACVEVAPVDDRVAARDSKNPTGPVLTFTADQWRTFCTSLTGADRP</sequence>
<dbReference type="Proteomes" id="UP000542674">
    <property type="component" value="Unassembled WGS sequence"/>
</dbReference>
<comment type="caution">
    <text evidence="2">The sequence shown here is derived from an EMBL/GenBank/DDBJ whole genome shotgun (WGS) entry which is preliminary data.</text>
</comment>
<evidence type="ECO:0000259" key="1">
    <source>
        <dbReference type="Pfam" id="PF04149"/>
    </source>
</evidence>
<dbReference type="Pfam" id="PF04149">
    <property type="entry name" value="DUF397"/>
    <property type="match status" value="1"/>
</dbReference>
<feature type="domain" description="DUF397" evidence="1">
    <location>
        <begin position="9"/>
        <end position="60"/>
    </location>
</feature>
<dbReference type="RefSeq" id="WP_184666363.1">
    <property type="nucleotide sequence ID" value="NZ_BAABAI010000034.1"/>
</dbReference>
<dbReference type="EMBL" id="JACHJS010000001">
    <property type="protein sequence ID" value="MBB4963604.1"/>
    <property type="molecule type" value="Genomic_DNA"/>
</dbReference>
<keyword evidence="3" id="KW-1185">Reference proteome</keyword>
<protein>
    <recommendedName>
        <fullName evidence="1">DUF397 domain-containing protein</fullName>
    </recommendedName>
</protein>